<name>A0A4Y2HU26_ARAVE</name>
<proteinExistence type="predicted"/>
<organism evidence="2 3">
    <name type="scientific">Araneus ventricosus</name>
    <name type="common">Orbweaver spider</name>
    <name type="synonym">Epeira ventricosa</name>
    <dbReference type="NCBI Taxonomy" id="182803"/>
    <lineage>
        <taxon>Eukaryota</taxon>
        <taxon>Metazoa</taxon>
        <taxon>Ecdysozoa</taxon>
        <taxon>Arthropoda</taxon>
        <taxon>Chelicerata</taxon>
        <taxon>Arachnida</taxon>
        <taxon>Araneae</taxon>
        <taxon>Araneomorphae</taxon>
        <taxon>Entelegynae</taxon>
        <taxon>Araneoidea</taxon>
        <taxon>Araneidae</taxon>
        <taxon>Araneus</taxon>
    </lineage>
</organism>
<evidence type="ECO:0000259" key="1">
    <source>
        <dbReference type="Pfam" id="PF17921"/>
    </source>
</evidence>
<accession>A0A4Y2HU26</accession>
<sequence>MSDIKKIIDCFESGRKDEDFINWTSRGYLNELKVSLPIFARRTEEAQLVVLVMNENECYSNTMIHPLLRHSGSEGTYFKIASRYYFPGMRKFIAEYVKNCAECNRYKPNN</sequence>
<keyword evidence="3" id="KW-1185">Reference proteome</keyword>
<dbReference type="Pfam" id="PF17921">
    <property type="entry name" value="Integrase_H2C2"/>
    <property type="match status" value="1"/>
</dbReference>
<evidence type="ECO:0000313" key="2">
    <source>
        <dbReference type="EMBL" id="GBM68964.1"/>
    </source>
</evidence>
<dbReference type="EMBL" id="BGPR01002170">
    <property type="protein sequence ID" value="GBM68964.1"/>
    <property type="molecule type" value="Genomic_DNA"/>
</dbReference>
<evidence type="ECO:0000313" key="3">
    <source>
        <dbReference type="Proteomes" id="UP000499080"/>
    </source>
</evidence>
<reference evidence="2 3" key="1">
    <citation type="journal article" date="2019" name="Sci. Rep.">
        <title>Orb-weaving spider Araneus ventricosus genome elucidates the spidroin gene catalogue.</title>
        <authorList>
            <person name="Kono N."/>
            <person name="Nakamura H."/>
            <person name="Ohtoshi R."/>
            <person name="Moran D.A.P."/>
            <person name="Shinohara A."/>
            <person name="Yoshida Y."/>
            <person name="Fujiwara M."/>
            <person name="Mori M."/>
            <person name="Tomita M."/>
            <person name="Arakawa K."/>
        </authorList>
    </citation>
    <scope>NUCLEOTIDE SEQUENCE [LARGE SCALE GENOMIC DNA]</scope>
</reference>
<gene>
    <name evidence="2" type="ORF">AVEN_24366_1</name>
</gene>
<dbReference type="InterPro" id="IPR041588">
    <property type="entry name" value="Integrase_H2C2"/>
</dbReference>
<dbReference type="OrthoDB" id="6433871at2759"/>
<protein>
    <recommendedName>
        <fullName evidence="1">Integrase zinc-binding domain-containing protein</fullName>
    </recommendedName>
</protein>
<dbReference type="AlphaFoldDB" id="A0A4Y2HU26"/>
<dbReference type="Proteomes" id="UP000499080">
    <property type="component" value="Unassembled WGS sequence"/>
</dbReference>
<feature type="domain" description="Integrase zinc-binding" evidence="1">
    <location>
        <begin position="65"/>
        <end position="109"/>
    </location>
</feature>
<comment type="caution">
    <text evidence="2">The sequence shown here is derived from an EMBL/GenBank/DDBJ whole genome shotgun (WGS) entry which is preliminary data.</text>
</comment>
<dbReference type="Gene3D" id="1.10.340.70">
    <property type="match status" value="1"/>
</dbReference>